<evidence type="ECO:0000256" key="2">
    <source>
        <dbReference type="ARBA" id="ARBA00022737"/>
    </source>
</evidence>
<accession>A0A6P5A0U8</accession>
<evidence type="ECO:0000259" key="7">
    <source>
        <dbReference type="PROSITE" id="PS50287"/>
    </source>
</evidence>
<dbReference type="KEGG" id="bbel:109481801"/>
<dbReference type="PANTHER" id="PTHR48071:SF18">
    <property type="entry name" value="DELETED IN MALIGNANT BRAIN TUMORS 1 PROTEIN-RELATED"/>
    <property type="match status" value="1"/>
</dbReference>
<evidence type="ECO:0000256" key="1">
    <source>
        <dbReference type="ARBA" id="ARBA00022729"/>
    </source>
</evidence>
<evidence type="ECO:0000256" key="4">
    <source>
        <dbReference type="ARBA" id="ARBA00023180"/>
    </source>
</evidence>
<dbReference type="PROSITE" id="PS51019">
    <property type="entry name" value="REELIN"/>
    <property type="match status" value="1"/>
</dbReference>
<dbReference type="GeneID" id="109481801"/>
<evidence type="ECO:0000313" key="9">
    <source>
        <dbReference type="Proteomes" id="UP000515135"/>
    </source>
</evidence>
<proteinExistence type="predicted"/>
<evidence type="ECO:0000256" key="6">
    <source>
        <dbReference type="SAM" id="MobiDB-lite"/>
    </source>
</evidence>
<keyword evidence="4" id="KW-0325">Glycoprotein</keyword>
<dbReference type="Proteomes" id="UP000515135">
    <property type="component" value="Unplaced"/>
</dbReference>
<feature type="region of interest" description="Disordered" evidence="6">
    <location>
        <begin position="248"/>
        <end position="300"/>
    </location>
</feature>
<dbReference type="InterPro" id="IPR042307">
    <property type="entry name" value="Reeler_sf"/>
</dbReference>
<reference evidence="10" key="1">
    <citation type="submission" date="2025-08" db="UniProtKB">
        <authorList>
            <consortium name="RefSeq"/>
        </authorList>
    </citation>
    <scope>IDENTIFICATION</scope>
    <source>
        <tissue evidence="10">Gonad</tissue>
    </source>
</reference>
<evidence type="ECO:0000259" key="8">
    <source>
        <dbReference type="PROSITE" id="PS51019"/>
    </source>
</evidence>
<organism evidence="9 10">
    <name type="scientific">Branchiostoma belcheri</name>
    <name type="common">Amphioxus</name>
    <dbReference type="NCBI Taxonomy" id="7741"/>
    <lineage>
        <taxon>Eukaryota</taxon>
        <taxon>Metazoa</taxon>
        <taxon>Chordata</taxon>
        <taxon>Cephalochordata</taxon>
        <taxon>Leptocardii</taxon>
        <taxon>Amphioxiformes</taxon>
        <taxon>Branchiostomatidae</taxon>
        <taxon>Branchiostoma</taxon>
    </lineage>
</organism>
<name>A0A6P5A0U8_BRABE</name>
<evidence type="ECO:0000256" key="3">
    <source>
        <dbReference type="ARBA" id="ARBA00023157"/>
    </source>
</evidence>
<dbReference type="SUPFAM" id="SSF56487">
    <property type="entry name" value="SRCR-like"/>
    <property type="match status" value="1"/>
</dbReference>
<feature type="domain" description="SRCR" evidence="7">
    <location>
        <begin position="140"/>
        <end position="241"/>
    </location>
</feature>
<dbReference type="OrthoDB" id="536948at2759"/>
<dbReference type="AlphaFoldDB" id="A0A6P5A0U8"/>
<gene>
    <name evidence="10" type="primary">LOC109481801</name>
</gene>
<evidence type="ECO:0000313" key="10">
    <source>
        <dbReference type="RefSeq" id="XP_019639949.1"/>
    </source>
</evidence>
<feature type="domain" description="Reelin" evidence="8">
    <location>
        <begin position="1"/>
        <end position="153"/>
    </location>
</feature>
<dbReference type="GO" id="GO:0016020">
    <property type="term" value="C:membrane"/>
    <property type="evidence" value="ECO:0007669"/>
    <property type="project" value="InterPro"/>
</dbReference>
<protein>
    <submittedName>
        <fullName evidence="10">Deleted in malignant brain tumors 1 protein-like</fullName>
    </submittedName>
</protein>
<dbReference type="PANTHER" id="PTHR48071">
    <property type="entry name" value="SRCR DOMAIN-CONTAINING PROTEIN"/>
    <property type="match status" value="1"/>
</dbReference>
<evidence type="ECO:0000256" key="5">
    <source>
        <dbReference type="PROSITE-ProRule" id="PRU00196"/>
    </source>
</evidence>
<dbReference type="FunFam" id="3.10.250.10:FF:000006">
    <property type="entry name" value="neurotrypsin isoform X2"/>
    <property type="match status" value="1"/>
</dbReference>
<dbReference type="InterPro" id="IPR001190">
    <property type="entry name" value="SRCR"/>
</dbReference>
<comment type="caution">
    <text evidence="5">Lacks conserved residue(s) required for the propagation of feature annotation.</text>
</comment>
<dbReference type="PROSITE" id="PS00420">
    <property type="entry name" value="SRCR_1"/>
    <property type="match status" value="1"/>
</dbReference>
<keyword evidence="1" id="KW-0732">Signal</keyword>
<keyword evidence="2" id="KW-0677">Repeat</keyword>
<dbReference type="RefSeq" id="XP_019639949.1">
    <property type="nucleotide sequence ID" value="XM_019784390.1"/>
</dbReference>
<dbReference type="CDD" id="cd08544">
    <property type="entry name" value="Reeler"/>
    <property type="match status" value="1"/>
</dbReference>
<keyword evidence="9" id="KW-1185">Reference proteome</keyword>
<dbReference type="SMART" id="SM00202">
    <property type="entry name" value="SR"/>
    <property type="match status" value="1"/>
</dbReference>
<dbReference type="Gene3D" id="3.10.250.10">
    <property type="entry name" value="SRCR-like domain"/>
    <property type="match status" value="1"/>
</dbReference>
<feature type="disulfide bond" evidence="5">
    <location>
        <begin position="210"/>
        <end position="220"/>
    </location>
</feature>
<dbReference type="InterPro" id="IPR002861">
    <property type="entry name" value="Reeler_dom"/>
</dbReference>
<dbReference type="PROSITE" id="PS50287">
    <property type="entry name" value="SRCR_2"/>
    <property type="match status" value="1"/>
</dbReference>
<dbReference type="Pfam" id="PF02014">
    <property type="entry name" value="Reeler"/>
    <property type="match status" value="1"/>
</dbReference>
<dbReference type="Gene3D" id="2.60.40.4060">
    <property type="entry name" value="Reeler domain"/>
    <property type="match status" value="1"/>
</dbReference>
<dbReference type="InterPro" id="IPR036772">
    <property type="entry name" value="SRCR-like_dom_sf"/>
</dbReference>
<dbReference type="PRINTS" id="PR00258">
    <property type="entry name" value="SPERACTRCPTR"/>
</dbReference>
<dbReference type="Pfam" id="PF00530">
    <property type="entry name" value="SRCR"/>
    <property type="match status" value="1"/>
</dbReference>
<sequence length="300" mass="32898">MGAPKGACSTLAPVHPRSSSQLLETAPFRLEADHTSDTPGAPVKVTISGDRGFKGFMLQGVSTEGAVVGAFQPVMINTLSCSSEADTATHSNPLVKDSFTVTWVPPANLRERVIFRATIVEEFFTFWVGVSIVVSLRPVVRLRGGHSHEGRVEVFHNGEWGTICDDHWDIHAANVVCRELGFRGAVQALTVTDASFEPGTGRIWMDDVNCNGHESYIDECEHRGWGSHNCRHNQDAGVICDAFSYASNDDKRQDRDSSEEVGLDGRKLKKTRAGLGKVKTAMHRTKLSGNWPPAQERQEQ</sequence>
<keyword evidence="3 5" id="KW-1015">Disulfide bond</keyword>
<feature type="compositionally biased region" description="Basic and acidic residues" evidence="6">
    <location>
        <begin position="248"/>
        <end position="266"/>
    </location>
</feature>